<dbReference type="EMBL" id="JAUSYA010000001">
    <property type="protein sequence ID" value="MDQ0688211.1"/>
    <property type="molecule type" value="Genomic_DNA"/>
</dbReference>
<evidence type="ECO:0000313" key="3">
    <source>
        <dbReference type="Proteomes" id="UP001243364"/>
    </source>
</evidence>
<keyword evidence="3" id="KW-1185">Reference proteome</keyword>
<evidence type="ECO:0000256" key="1">
    <source>
        <dbReference type="SAM" id="MobiDB-lite"/>
    </source>
</evidence>
<name>A0ABU0QDF1_STRAH</name>
<organism evidence="2 3">
    <name type="scientific">Streptomyces achromogenes</name>
    <dbReference type="NCBI Taxonomy" id="67255"/>
    <lineage>
        <taxon>Bacteria</taxon>
        <taxon>Bacillati</taxon>
        <taxon>Actinomycetota</taxon>
        <taxon>Actinomycetes</taxon>
        <taxon>Kitasatosporales</taxon>
        <taxon>Streptomycetaceae</taxon>
        <taxon>Streptomyces</taxon>
    </lineage>
</organism>
<gene>
    <name evidence="2" type="ORF">QFZ56_007174</name>
</gene>
<reference evidence="2 3" key="1">
    <citation type="submission" date="2023-07" db="EMBL/GenBank/DDBJ databases">
        <title>Comparative genomics of wheat-associated soil bacteria to identify genetic determinants of phenazine resistance.</title>
        <authorList>
            <person name="Mouncey N."/>
        </authorList>
    </citation>
    <scope>NUCLEOTIDE SEQUENCE [LARGE SCALE GENOMIC DNA]</scope>
    <source>
        <strain evidence="2 3">W4I19-2</strain>
    </source>
</reference>
<proteinExistence type="predicted"/>
<comment type="caution">
    <text evidence="2">The sequence shown here is derived from an EMBL/GenBank/DDBJ whole genome shotgun (WGS) entry which is preliminary data.</text>
</comment>
<accession>A0ABU0QDF1</accession>
<protein>
    <submittedName>
        <fullName evidence="2">Uncharacterized protein</fullName>
    </submittedName>
</protein>
<evidence type="ECO:0000313" key="2">
    <source>
        <dbReference type="EMBL" id="MDQ0688211.1"/>
    </source>
</evidence>
<feature type="region of interest" description="Disordered" evidence="1">
    <location>
        <begin position="17"/>
        <end position="45"/>
    </location>
</feature>
<dbReference type="Proteomes" id="UP001243364">
    <property type="component" value="Unassembled WGS sequence"/>
</dbReference>
<sequence>MAGGSLAIRATRHACGDSLRAARKPRLKPGWGSPDGRSPGAGIPEVPVDAAVTSACPCPHREDPEDPEM</sequence>